<evidence type="ECO:0000256" key="1">
    <source>
        <dbReference type="SAM" id="MobiDB-lite"/>
    </source>
</evidence>
<dbReference type="EMBL" id="CAADFX010000227">
    <property type="protein sequence ID" value="VFK63817.1"/>
    <property type="molecule type" value="Genomic_DNA"/>
</dbReference>
<accession>A0A451ACP0</accession>
<proteinExistence type="predicted"/>
<organism evidence="2">
    <name type="scientific">Candidatus Kentrum sp. TUN</name>
    <dbReference type="NCBI Taxonomy" id="2126343"/>
    <lineage>
        <taxon>Bacteria</taxon>
        <taxon>Pseudomonadati</taxon>
        <taxon>Pseudomonadota</taxon>
        <taxon>Gammaproteobacteria</taxon>
        <taxon>Candidatus Kentrum</taxon>
    </lineage>
</organism>
<sequence length="150" mass="17473">MDTSSASVPQPPCTQATVRWDHQDRSGHSEKGERRRLRKNLFFQYVDPMAVFFVDTIARNLPTSREKERSGKSRISHIYRVFGVWTPHQNVFHPIPRRGLYARNINAIDRYQKPKIRSASETRSPDHRAAYRRSVSKTASVTSRTRCRTC</sequence>
<dbReference type="AlphaFoldDB" id="A0A451ACP0"/>
<gene>
    <name evidence="2" type="ORF">BECKTUN1418D_GA0071000_12274</name>
</gene>
<name>A0A451ACP0_9GAMM</name>
<reference evidence="2" key="1">
    <citation type="submission" date="2019-02" db="EMBL/GenBank/DDBJ databases">
        <authorList>
            <person name="Gruber-Vodicka R. H."/>
            <person name="Seah K. B. B."/>
        </authorList>
    </citation>
    <scope>NUCLEOTIDE SEQUENCE</scope>
    <source>
        <strain evidence="2">BECK_BY1</strain>
    </source>
</reference>
<evidence type="ECO:0000313" key="2">
    <source>
        <dbReference type="EMBL" id="VFK63817.1"/>
    </source>
</evidence>
<feature type="region of interest" description="Disordered" evidence="1">
    <location>
        <begin position="113"/>
        <end position="137"/>
    </location>
</feature>
<feature type="compositionally biased region" description="Basic and acidic residues" evidence="1">
    <location>
        <begin position="118"/>
        <end position="129"/>
    </location>
</feature>
<protein>
    <submittedName>
        <fullName evidence="2">Uncharacterized protein</fullName>
    </submittedName>
</protein>